<dbReference type="InterPro" id="IPR011658">
    <property type="entry name" value="PA14_dom"/>
</dbReference>
<dbReference type="EMBL" id="FNAN01000020">
    <property type="protein sequence ID" value="SDG58890.1"/>
    <property type="molecule type" value="Genomic_DNA"/>
</dbReference>
<evidence type="ECO:0000313" key="4">
    <source>
        <dbReference type="Proteomes" id="UP000198748"/>
    </source>
</evidence>
<accession>A0A1G7VIX6</accession>
<evidence type="ECO:0000313" key="3">
    <source>
        <dbReference type="EMBL" id="SDG58890.1"/>
    </source>
</evidence>
<proteinExistence type="predicted"/>
<dbReference type="SUPFAM" id="SSF56988">
    <property type="entry name" value="Anthrax protective antigen"/>
    <property type="match status" value="1"/>
</dbReference>
<dbReference type="PANTHER" id="PTHR43751">
    <property type="entry name" value="SULFATASE"/>
    <property type="match status" value="1"/>
</dbReference>
<gene>
    <name evidence="3" type="ORF">SAMN04487996_12073</name>
</gene>
<protein>
    <submittedName>
        <fullName evidence="3">Arylsulfatase A</fullName>
    </submittedName>
</protein>
<dbReference type="Gene3D" id="3.30.1120.10">
    <property type="match status" value="1"/>
</dbReference>
<name>A0A1G7VIX6_9BACT</name>
<dbReference type="Proteomes" id="UP000198748">
    <property type="component" value="Unassembled WGS sequence"/>
</dbReference>
<dbReference type="InterPro" id="IPR000917">
    <property type="entry name" value="Sulfatase_N"/>
</dbReference>
<dbReference type="OrthoDB" id="9803616at2"/>
<keyword evidence="1" id="KW-0732">Signal</keyword>
<organism evidence="3 4">
    <name type="scientific">Dyadobacter soli</name>
    <dbReference type="NCBI Taxonomy" id="659014"/>
    <lineage>
        <taxon>Bacteria</taxon>
        <taxon>Pseudomonadati</taxon>
        <taxon>Bacteroidota</taxon>
        <taxon>Cytophagia</taxon>
        <taxon>Cytophagales</taxon>
        <taxon>Spirosomataceae</taxon>
        <taxon>Dyadobacter</taxon>
    </lineage>
</organism>
<dbReference type="SMART" id="SM00758">
    <property type="entry name" value="PA14"/>
    <property type="match status" value="1"/>
</dbReference>
<sequence>MKVFKIRLLVSICILLTAAPAAFPAGAQQQKPARPNIIFILVDDMGWGDVGAFWQNQRMRKGDRSEPWQRTPHLDAMAKGGAMLTNHYCAAPVCAPSRASILLGVSQGHANVRDNQFDKELQNTFTIGNVLQKAGYKTGLVGKWGLQGLNATEPEWPAHPLNRGFDYSYAYIKHVDGHEHYPKEGIYRGKKNVWENKTNVSDGLDKCFTTDLWTAAAKKWITAQSKSAVKEEPFFLYLAYDVPHAVLELPTQAYPSGGGLKGGLQWLGTPGKMINTASGEPDSYIHPDYANATYDDDKNPSTPEKPWPDTYKRYATLCRRIDDGIGDIFKLLKDLKIDENTMVVFTSDNGPSIESYLPKQYVNYTPEFFNSFGPFDGIKRDVWEGGVRVPAIVSWPGAIPASQVIDSPNASHDWLATFADAARIAAPARTDGVSLLPHLTGKGKKRESLIYIEYDQNGATPDFAEFSPNHRARQRNQMQKVRKGDYVGVRYNIRSADDDFEIYDVVKDPQEAHNLASGNALRTMQQDFKDYVLRVRRPDAEAPRPYDSALIPPIKTNGTKAGLKYKVFKGDYPWISDIRNMSPVEKGVLNGLDLSKIKTTEGLLVIEGMIHAEKDGKYYLSMSGSGGFLLKMHHANLLDGSFNYQNGQKIDGAVNLKAGEHPIRIIYQPEKGQTPKLTFDWKFEKNESSSPGSSPFVYE</sequence>
<reference evidence="4" key="1">
    <citation type="submission" date="2016-10" db="EMBL/GenBank/DDBJ databases">
        <authorList>
            <person name="Varghese N."/>
            <person name="Submissions S."/>
        </authorList>
    </citation>
    <scope>NUCLEOTIDE SEQUENCE [LARGE SCALE GENOMIC DNA]</scope>
    <source>
        <strain evidence="4">DSM 25329</strain>
    </source>
</reference>
<dbReference type="Pfam" id="PF07691">
    <property type="entry name" value="PA14"/>
    <property type="match status" value="1"/>
</dbReference>
<evidence type="ECO:0000259" key="2">
    <source>
        <dbReference type="SMART" id="SM00758"/>
    </source>
</evidence>
<dbReference type="PANTHER" id="PTHR43751:SF3">
    <property type="entry name" value="SULFATASE N-TERMINAL DOMAIN-CONTAINING PROTEIN"/>
    <property type="match status" value="1"/>
</dbReference>
<dbReference type="Gene3D" id="3.40.720.10">
    <property type="entry name" value="Alkaline Phosphatase, subunit A"/>
    <property type="match status" value="1"/>
</dbReference>
<dbReference type="RefSeq" id="WP_090156447.1">
    <property type="nucleotide sequence ID" value="NZ_FNAN01000020.1"/>
</dbReference>
<dbReference type="InterPro" id="IPR017850">
    <property type="entry name" value="Alkaline_phosphatase_core_sf"/>
</dbReference>
<dbReference type="SUPFAM" id="SSF53649">
    <property type="entry name" value="Alkaline phosphatase-like"/>
    <property type="match status" value="1"/>
</dbReference>
<dbReference type="AlphaFoldDB" id="A0A1G7VIX6"/>
<feature type="signal peptide" evidence="1">
    <location>
        <begin position="1"/>
        <end position="27"/>
    </location>
</feature>
<dbReference type="STRING" id="659014.SAMN04487996_12073"/>
<feature type="domain" description="PA14" evidence="2">
    <location>
        <begin position="559"/>
        <end position="694"/>
    </location>
</feature>
<evidence type="ECO:0000256" key="1">
    <source>
        <dbReference type="SAM" id="SignalP"/>
    </source>
</evidence>
<feature type="chain" id="PRO_5011735597" evidence="1">
    <location>
        <begin position="28"/>
        <end position="699"/>
    </location>
</feature>
<dbReference type="Pfam" id="PF00884">
    <property type="entry name" value="Sulfatase"/>
    <property type="match status" value="1"/>
</dbReference>
<keyword evidence="4" id="KW-1185">Reference proteome</keyword>
<dbReference type="InterPro" id="IPR052701">
    <property type="entry name" value="GAG_Ulvan_Degrading_Sulfatases"/>
</dbReference>